<evidence type="ECO:0000256" key="8">
    <source>
        <dbReference type="ARBA" id="ARBA00023002"/>
    </source>
</evidence>
<comment type="catalytic activity">
    <reaction evidence="12 14">
        <text>2 Fe(III)-[cytochrome b5] + NADH = 2 Fe(II)-[cytochrome b5] + NAD(+) + H(+)</text>
        <dbReference type="Rhea" id="RHEA:46680"/>
        <dbReference type="Rhea" id="RHEA-COMP:10438"/>
        <dbReference type="Rhea" id="RHEA-COMP:10439"/>
        <dbReference type="ChEBI" id="CHEBI:15378"/>
        <dbReference type="ChEBI" id="CHEBI:29033"/>
        <dbReference type="ChEBI" id="CHEBI:29034"/>
        <dbReference type="ChEBI" id="CHEBI:57540"/>
        <dbReference type="ChEBI" id="CHEBI:57945"/>
        <dbReference type="EC" id="1.6.2.2"/>
    </reaction>
</comment>
<dbReference type="EMBL" id="DS022300">
    <property type="protein sequence ID" value="OAJ36917.1"/>
    <property type="molecule type" value="Genomic_DNA"/>
</dbReference>
<feature type="binding site" evidence="13">
    <location>
        <position position="189"/>
    </location>
    <ligand>
        <name>FAD</name>
        <dbReference type="ChEBI" id="CHEBI:57692"/>
    </ligand>
</feature>
<dbReference type="Pfam" id="PF00175">
    <property type="entry name" value="NAD_binding_1"/>
    <property type="match status" value="1"/>
</dbReference>
<dbReference type="eggNOG" id="KOG0534">
    <property type="taxonomic scope" value="Eukaryota"/>
</dbReference>
<comment type="subcellular location">
    <subcellularLocation>
        <location evidence="2">Mitochondrion outer membrane</location>
        <topology evidence="2">Single-pass membrane protein</topology>
    </subcellularLocation>
</comment>
<evidence type="ECO:0000256" key="7">
    <source>
        <dbReference type="ARBA" id="ARBA00022989"/>
    </source>
</evidence>
<keyword evidence="10" id="KW-0496">Mitochondrion</keyword>
<evidence type="ECO:0000256" key="12">
    <source>
        <dbReference type="ARBA" id="ARBA00047682"/>
    </source>
</evidence>
<evidence type="ECO:0000256" key="3">
    <source>
        <dbReference type="ARBA" id="ARBA00006105"/>
    </source>
</evidence>
<dbReference type="FunFam" id="2.40.30.10:FF:000069">
    <property type="entry name" value="NADH-cytochrome b5 reductase"/>
    <property type="match status" value="1"/>
</dbReference>
<sequence>MMRIRSLQSRCFPSTPGALASSVFSNNLIRSGCRPFTTAPTTSSAPPPNPASNSRGPFFWMLLLGVPAAGAGYYYSTQCCGSKLSPKQIAWKEAPVAALDPTTFKPFTVREIVDVNHNTKILRFALPEEATELGLKAASCCTTKFVKGLKEDGKPDVVIRPYTPLEDPAKGYTGYFDMLVKKYPDGVMSSYLHSRQVGDVVEIKGPFSKFEYKANEFKHIGMVAGGSGITPMVQVIQKILSDPTDKTKVSLIFANVTEDDIPLRPYLDKLAKEHPGQINVFHTLDKPPAGWQQGSGYVSEDMLKKHMPAPGQGKVYFCGNPGMMKFITGPKTKDNKQGELSGLLKKLGYTEGDVFKF</sequence>
<feature type="binding site" evidence="13">
    <location>
        <position position="230"/>
    </location>
    <ligand>
        <name>FAD</name>
        <dbReference type="ChEBI" id="CHEBI:57692"/>
    </ligand>
</feature>
<evidence type="ECO:0000256" key="5">
    <source>
        <dbReference type="ARBA" id="ARBA00022692"/>
    </source>
</evidence>
<evidence type="ECO:0000256" key="2">
    <source>
        <dbReference type="ARBA" id="ARBA00004572"/>
    </source>
</evidence>
<comment type="similarity">
    <text evidence="3 14">Belongs to the flavoprotein pyridine nucleotide cytochrome reductase family.</text>
</comment>
<dbReference type="Pfam" id="PF00970">
    <property type="entry name" value="FAD_binding_6"/>
    <property type="match status" value="1"/>
</dbReference>
<feature type="domain" description="FAD-binding FR-type" evidence="15">
    <location>
        <begin position="102"/>
        <end position="213"/>
    </location>
</feature>
<keyword evidence="11" id="KW-0472">Membrane</keyword>
<dbReference type="Proteomes" id="UP000077115">
    <property type="component" value="Unassembled WGS sequence"/>
</dbReference>
<dbReference type="InterPro" id="IPR039261">
    <property type="entry name" value="FNR_nucleotide-bd"/>
</dbReference>
<evidence type="ECO:0000259" key="15">
    <source>
        <dbReference type="PROSITE" id="PS51384"/>
    </source>
</evidence>
<dbReference type="OrthoDB" id="432685at2759"/>
<dbReference type="InterPro" id="IPR001834">
    <property type="entry name" value="CBR-like"/>
</dbReference>
<dbReference type="FunFam" id="3.40.50.80:FF:000009">
    <property type="entry name" value="NADH-cytochrome b5 reductase"/>
    <property type="match status" value="1"/>
</dbReference>
<evidence type="ECO:0000256" key="11">
    <source>
        <dbReference type="ARBA" id="ARBA00023136"/>
    </source>
</evidence>
<keyword evidence="7" id="KW-1133">Transmembrane helix</keyword>
<dbReference type="VEuPathDB" id="FungiDB:BDEG_21017"/>
<evidence type="ECO:0000256" key="1">
    <source>
        <dbReference type="ARBA" id="ARBA00001974"/>
    </source>
</evidence>
<dbReference type="EC" id="1.6.2.2" evidence="14"/>
<dbReference type="Gene3D" id="2.40.30.10">
    <property type="entry name" value="Translation factors"/>
    <property type="match status" value="1"/>
</dbReference>
<proteinExistence type="inferred from homology"/>
<reference evidence="16 17" key="1">
    <citation type="submission" date="2006-10" db="EMBL/GenBank/DDBJ databases">
        <title>The Genome Sequence of Batrachochytrium dendrobatidis JEL423.</title>
        <authorList>
            <consortium name="The Broad Institute Genome Sequencing Platform"/>
            <person name="Birren B."/>
            <person name="Lander E."/>
            <person name="Galagan J."/>
            <person name="Cuomo C."/>
            <person name="Devon K."/>
            <person name="Jaffe D."/>
            <person name="Butler J."/>
            <person name="Alvarez P."/>
            <person name="Gnerre S."/>
            <person name="Grabherr M."/>
            <person name="Kleber M."/>
            <person name="Mauceli E."/>
            <person name="Brockman W."/>
            <person name="Young S."/>
            <person name="LaButti K."/>
            <person name="Sykes S."/>
            <person name="DeCaprio D."/>
            <person name="Crawford M."/>
            <person name="Koehrsen M."/>
            <person name="Engels R."/>
            <person name="Montgomery P."/>
            <person name="Pearson M."/>
            <person name="Howarth C."/>
            <person name="Larson L."/>
            <person name="White J."/>
            <person name="O'Leary S."/>
            <person name="Kodira C."/>
            <person name="Zeng Q."/>
            <person name="Yandava C."/>
            <person name="Alvarado L."/>
            <person name="Longcore J."/>
            <person name="James T."/>
        </authorList>
    </citation>
    <scope>NUCLEOTIDE SEQUENCE [LARGE SCALE GENOMIC DNA]</scope>
    <source>
        <strain evidence="16 17">JEL423</strain>
    </source>
</reference>
<feature type="binding site" evidence="13">
    <location>
        <position position="160"/>
    </location>
    <ligand>
        <name>FAD</name>
        <dbReference type="ChEBI" id="CHEBI:57692"/>
    </ligand>
</feature>
<name>A0A177W9Z4_BATDL</name>
<evidence type="ECO:0000256" key="10">
    <source>
        <dbReference type="ARBA" id="ARBA00023128"/>
    </source>
</evidence>
<gene>
    <name evidence="16" type="ORF">BDEG_21017</name>
</gene>
<keyword evidence="4 13" id="KW-0285">Flavoprotein</keyword>
<dbReference type="InterPro" id="IPR001709">
    <property type="entry name" value="Flavoprot_Pyr_Nucl_cyt_Rdtase"/>
</dbReference>
<dbReference type="SUPFAM" id="SSF63380">
    <property type="entry name" value="Riboflavin synthase domain-like"/>
    <property type="match status" value="1"/>
</dbReference>
<dbReference type="GO" id="GO:0090524">
    <property type="term" value="F:cytochrome-b5 reductase activity, acting on NADH"/>
    <property type="evidence" value="ECO:0007669"/>
    <property type="project" value="UniProtKB-EC"/>
</dbReference>
<dbReference type="CDD" id="cd06183">
    <property type="entry name" value="cyt_b5_reduct_like"/>
    <property type="match status" value="1"/>
</dbReference>
<feature type="binding site" evidence="13">
    <location>
        <position position="179"/>
    </location>
    <ligand>
        <name>FAD</name>
        <dbReference type="ChEBI" id="CHEBI:57692"/>
    </ligand>
</feature>
<keyword evidence="8 14" id="KW-0560">Oxidoreductase</keyword>
<accession>A0A177W9Z4</accession>
<dbReference type="InterPro" id="IPR001433">
    <property type="entry name" value="OxRdtase_FAD/NAD-bd"/>
</dbReference>
<feature type="binding site" evidence="13">
    <location>
        <position position="161"/>
    </location>
    <ligand>
        <name>FAD</name>
        <dbReference type="ChEBI" id="CHEBI:57692"/>
    </ligand>
</feature>
<dbReference type="PANTHER" id="PTHR19370:SF171">
    <property type="entry name" value="NADH-CYTOCHROME B5 REDUCTASE 2"/>
    <property type="match status" value="1"/>
</dbReference>
<dbReference type="PROSITE" id="PS51384">
    <property type="entry name" value="FAD_FR"/>
    <property type="match status" value="1"/>
</dbReference>
<evidence type="ECO:0000256" key="13">
    <source>
        <dbReference type="PIRSR" id="PIRSR601834-1"/>
    </source>
</evidence>
<dbReference type="Gene3D" id="3.40.50.80">
    <property type="entry name" value="Nucleotide-binding domain of ferredoxin-NADP reductase (FNR) module"/>
    <property type="match status" value="1"/>
</dbReference>
<keyword evidence="9 14" id="KW-0520">NAD</keyword>
<dbReference type="InterPro" id="IPR017927">
    <property type="entry name" value="FAD-bd_FR_type"/>
</dbReference>
<evidence type="ECO:0000313" key="16">
    <source>
        <dbReference type="EMBL" id="OAJ36917.1"/>
    </source>
</evidence>
<dbReference type="PRINTS" id="PR00406">
    <property type="entry name" value="CYTB5RDTASE"/>
</dbReference>
<dbReference type="GO" id="GO:0005741">
    <property type="term" value="C:mitochondrial outer membrane"/>
    <property type="evidence" value="ECO:0007669"/>
    <property type="project" value="UniProtKB-SubCell"/>
</dbReference>
<dbReference type="AlphaFoldDB" id="A0A177W9Z4"/>
<dbReference type="PANTHER" id="PTHR19370">
    <property type="entry name" value="NADH-CYTOCHROME B5 REDUCTASE"/>
    <property type="match status" value="1"/>
</dbReference>
<evidence type="ECO:0000256" key="14">
    <source>
        <dbReference type="RuleBase" id="RU361226"/>
    </source>
</evidence>
<dbReference type="STRING" id="403673.A0A177W9Z4"/>
<dbReference type="PRINTS" id="PR00371">
    <property type="entry name" value="FPNCR"/>
</dbReference>
<evidence type="ECO:0000256" key="9">
    <source>
        <dbReference type="ARBA" id="ARBA00023027"/>
    </source>
</evidence>
<dbReference type="SUPFAM" id="SSF52343">
    <property type="entry name" value="Ferredoxin reductase-like, C-terminal NADP-linked domain"/>
    <property type="match status" value="1"/>
</dbReference>
<evidence type="ECO:0000256" key="6">
    <source>
        <dbReference type="ARBA" id="ARBA00022827"/>
    </source>
</evidence>
<dbReference type="InterPro" id="IPR017938">
    <property type="entry name" value="Riboflavin_synthase-like_b-brl"/>
</dbReference>
<dbReference type="InterPro" id="IPR008333">
    <property type="entry name" value="Cbr1-like_FAD-bd_dom"/>
</dbReference>
<keyword evidence="6 13" id="KW-0274">FAD</keyword>
<keyword evidence="5" id="KW-0812">Transmembrane</keyword>
<feature type="binding site" evidence="13">
    <location>
        <position position="188"/>
    </location>
    <ligand>
        <name>FAD</name>
        <dbReference type="ChEBI" id="CHEBI:57692"/>
    </ligand>
</feature>
<protein>
    <recommendedName>
        <fullName evidence="14">NADH-cytochrome b5 reductase</fullName>
        <ecNumber evidence="14">1.6.2.2</ecNumber>
    </recommendedName>
</protein>
<comment type="cofactor">
    <cofactor evidence="1 13 14">
        <name>FAD</name>
        <dbReference type="ChEBI" id="CHEBI:57692"/>
    </cofactor>
</comment>
<evidence type="ECO:0000313" key="17">
    <source>
        <dbReference type="Proteomes" id="UP000077115"/>
    </source>
</evidence>
<organism evidence="16 17">
    <name type="scientific">Batrachochytrium dendrobatidis (strain JEL423)</name>
    <dbReference type="NCBI Taxonomy" id="403673"/>
    <lineage>
        <taxon>Eukaryota</taxon>
        <taxon>Fungi</taxon>
        <taxon>Fungi incertae sedis</taxon>
        <taxon>Chytridiomycota</taxon>
        <taxon>Chytridiomycota incertae sedis</taxon>
        <taxon>Chytridiomycetes</taxon>
        <taxon>Rhizophydiales</taxon>
        <taxon>Rhizophydiales incertae sedis</taxon>
        <taxon>Batrachochytrium</taxon>
    </lineage>
</organism>
<evidence type="ECO:0000256" key="4">
    <source>
        <dbReference type="ARBA" id="ARBA00022630"/>
    </source>
</evidence>
<reference evidence="16 17" key="2">
    <citation type="submission" date="2016-05" db="EMBL/GenBank/DDBJ databases">
        <title>Lineage-specific infection strategies underlie the spectrum of fungal disease in amphibians.</title>
        <authorList>
            <person name="Cuomo C.A."/>
            <person name="Farrer R.A."/>
            <person name="James T."/>
            <person name="Longcore J."/>
            <person name="Birren B."/>
        </authorList>
    </citation>
    <scope>NUCLEOTIDE SEQUENCE [LARGE SCALE GENOMIC DNA]</scope>
    <source>
        <strain evidence="16 17">JEL423</strain>
    </source>
</reference>
<feature type="binding site" evidence="13">
    <location>
        <position position="162"/>
    </location>
    <ligand>
        <name>FAD</name>
        <dbReference type="ChEBI" id="CHEBI:57692"/>
    </ligand>
</feature>
<feature type="binding site" evidence="13">
    <location>
        <position position="181"/>
    </location>
    <ligand>
        <name>FAD</name>
        <dbReference type="ChEBI" id="CHEBI:57692"/>
    </ligand>
</feature>